<proteinExistence type="predicted"/>
<dbReference type="Proteomes" id="UP000605148">
    <property type="component" value="Unassembled WGS sequence"/>
</dbReference>
<dbReference type="PROSITE" id="PS51257">
    <property type="entry name" value="PROKAR_LIPOPROTEIN"/>
    <property type="match status" value="1"/>
</dbReference>
<dbReference type="RefSeq" id="WP_150494894.1">
    <property type="nucleotide sequence ID" value="NZ_BMFA01000002.1"/>
</dbReference>
<dbReference type="EMBL" id="BMFA01000002">
    <property type="protein sequence ID" value="GGB40107.1"/>
    <property type="molecule type" value="Genomic_DNA"/>
</dbReference>
<keyword evidence="2" id="KW-1185">Reference proteome</keyword>
<protein>
    <recommendedName>
        <fullName evidence="3">LPS-assembly lipoprotein</fullName>
    </recommendedName>
</protein>
<dbReference type="GO" id="GO:0043165">
    <property type="term" value="P:Gram-negative-bacterium-type cell outer membrane assembly"/>
    <property type="evidence" value="ECO:0007669"/>
    <property type="project" value="InterPro"/>
</dbReference>
<accession>A0A916TE70</accession>
<comment type="caution">
    <text evidence="1">The sequence shown here is derived from an EMBL/GenBank/DDBJ whole genome shotgun (WGS) entry which is preliminary data.</text>
</comment>
<name>A0A916TE70_9HYPH</name>
<organism evidence="1 2">
    <name type="scientific">Roseibium aquae</name>
    <dbReference type="NCBI Taxonomy" id="1323746"/>
    <lineage>
        <taxon>Bacteria</taxon>
        <taxon>Pseudomonadati</taxon>
        <taxon>Pseudomonadota</taxon>
        <taxon>Alphaproteobacteria</taxon>
        <taxon>Hyphomicrobiales</taxon>
        <taxon>Stappiaceae</taxon>
        <taxon>Roseibium</taxon>
    </lineage>
</organism>
<evidence type="ECO:0000313" key="2">
    <source>
        <dbReference type="Proteomes" id="UP000605148"/>
    </source>
</evidence>
<dbReference type="Gene3D" id="3.30.160.150">
    <property type="entry name" value="Lipoprotein like domain"/>
    <property type="match status" value="1"/>
</dbReference>
<reference evidence="1" key="1">
    <citation type="journal article" date="2014" name="Int. J. Syst. Evol. Microbiol.">
        <title>Complete genome sequence of Corynebacterium casei LMG S-19264T (=DSM 44701T), isolated from a smear-ripened cheese.</title>
        <authorList>
            <consortium name="US DOE Joint Genome Institute (JGI-PGF)"/>
            <person name="Walter F."/>
            <person name="Albersmeier A."/>
            <person name="Kalinowski J."/>
            <person name="Ruckert C."/>
        </authorList>
    </citation>
    <scope>NUCLEOTIDE SEQUENCE</scope>
    <source>
        <strain evidence="1">CGMCC 1.12426</strain>
    </source>
</reference>
<sequence length="188" mass="20054">MSLSKPHSRRGALVALLGLAVGAPLLAGCQVRPLYGSLDTSSGVSGPGVADELAAISIDPISGYSRSTAARELFNELTFRFERGTTSPSKRYRLKVLINVVNSEVGVQQLADVPAAYSTTLNATFVLSSLTEDRTILTGKSFATASYDFSNQRFANSRARRDAEERVAKSVAEDIQARIAGYFASQAS</sequence>
<evidence type="ECO:0008006" key="3">
    <source>
        <dbReference type="Google" id="ProtNLM"/>
    </source>
</evidence>
<dbReference type="OrthoDB" id="7678210at2"/>
<reference evidence="1" key="2">
    <citation type="submission" date="2020-09" db="EMBL/GenBank/DDBJ databases">
        <authorList>
            <person name="Sun Q."/>
            <person name="Zhou Y."/>
        </authorList>
    </citation>
    <scope>NUCLEOTIDE SEQUENCE</scope>
    <source>
        <strain evidence="1">CGMCC 1.12426</strain>
    </source>
</reference>
<evidence type="ECO:0000313" key="1">
    <source>
        <dbReference type="EMBL" id="GGB40107.1"/>
    </source>
</evidence>
<dbReference type="GO" id="GO:0019867">
    <property type="term" value="C:outer membrane"/>
    <property type="evidence" value="ECO:0007669"/>
    <property type="project" value="InterPro"/>
</dbReference>
<dbReference type="AlphaFoldDB" id="A0A916TE70"/>
<gene>
    <name evidence="1" type="ORF">GCM10011316_10210</name>
</gene>